<dbReference type="PANTHER" id="PTHR30270">
    <property type="entry name" value="THIAMINE-MONOPHOSPHATE KINASE"/>
    <property type="match status" value="1"/>
</dbReference>
<dbReference type="RefSeq" id="WP_059061261.1">
    <property type="nucleotide sequence ID" value="NZ_LN879502.1"/>
</dbReference>
<dbReference type="CDD" id="cd02194">
    <property type="entry name" value="ThiL"/>
    <property type="match status" value="1"/>
</dbReference>
<dbReference type="STRING" id="389348.PNK_1501"/>
<feature type="binding site" evidence="2">
    <location>
        <position position="79"/>
    </location>
    <ligand>
        <name>Mg(2+)</name>
        <dbReference type="ChEBI" id="CHEBI:18420"/>
        <label>3</label>
    </ligand>
</feature>
<evidence type="ECO:0000313" key="6">
    <source>
        <dbReference type="Proteomes" id="UP000069902"/>
    </source>
</evidence>
<keyword evidence="1 2" id="KW-0784">Thiamine biosynthesis</keyword>
<feature type="binding site" evidence="2">
    <location>
        <position position="57"/>
    </location>
    <ligand>
        <name>substrate</name>
    </ligand>
</feature>
<evidence type="ECO:0000313" key="5">
    <source>
        <dbReference type="EMBL" id="CUI17111.1"/>
    </source>
</evidence>
<proteinExistence type="inferred from homology"/>
<dbReference type="SUPFAM" id="SSF55326">
    <property type="entry name" value="PurM N-terminal domain-like"/>
    <property type="match status" value="1"/>
</dbReference>
<dbReference type="PATRIC" id="fig|389348.3.peg.1684"/>
<keyword evidence="2 5" id="KW-0418">Kinase</keyword>
<organism evidence="5 6">
    <name type="scientific">Candidatus Protochlamydia naegleriophila</name>
    <dbReference type="NCBI Taxonomy" id="389348"/>
    <lineage>
        <taxon>Bacteria</taxon>
        <taxon>Pseudomonadati</taxon>
        <taxon>Chlamydiota</taxon>
        <taxon>Chlamydiia</taxon>
        <taxon>Parachlamydiales</taxon>
        <taxon>Parachlamydiaceae</taxon>
        <taxon>Candidatus Protochlamydia</taxon>
    </lineage>
</organism>
<protein>
    <recommendedName>
        <fullName evidence="2">Thiamine-monophosphate kinase</fullName>
        <shortName evidence="2">TMP kinase</shortName>
        <shortName evidence="2">Thiamine-phosphate kinase</shortName>
        <ecNumber evidence="2">2.7.4.16</ecNumber>
    </recommendedName>
</protein>
<feature type="binding site" evidence="2">
    <location>
        <position position="221"/>
    </location>
    <ligand>
        <name>Mg(2+)</name>
        <dbReference type="ChEBI" id="CHEBI:18420"/>
        <label>5</label>
    </ligand>
</feature>
<feature type="binding site" evidence="2">
    <location>
        <position position="33"/>
    </location>
    <ligand>
        <name>Mg(2+)</name>
        <dbReference type="ChEBI" id="CHEBI:18420"/>
        <label>4</label>
    </ligand>
</feature>
<feature type="binding site" evidence="2">
    <location>
        <position position="50"/>
    </location>
    <ligand>
        <name>Mg(2+)</name>
        <dbReference type="ChEBI" id="CHEBI:18420"/>
        <label>2</label>
    </ligand>
</feature>
<name>A0A0U5JD78_9BACT</name>
<dbReference type="GO" id="GO:0005524">
    <property type="term" value="F:ATP binding"/>
    <property type="evidence" value="ECO:0007669"/>
    <property type="project" value="UniProtKB-UniRule"/>
</dbReference>
<feature type="binding site" evidence="2">
    <location>
        <position position="79"/>
    </location>
    <ligand>
        <name>Mg(2+)</name>
        <dbReference type="ChEBI" id="CHEBI:18420"/>
        <label>4</label>
    </ligand>
</feature>
<comment type="caution">
    <text evidence="2">Lacks conserved residue(s) required for the propagation of feature annotation.</text>
</comment>
<feature type="binding site" evidence="2">
    <location>
        <position position="220"/>
    </location>
    <ligand>
        <name>ATP</name>
        <dbReference type="ChEBI" id="CHEBI:30616"/>
    </ligand>
</feature>
<feature type="binding site" evidence="2">
    <location>
        <position position="50"/>
    </location>
    <ligand>
        <name>Mg(2+)</name>
        <dbReference type="ChEBI" id="CHEBI:18420"/>
        <label>1</label>
    </ligand>
</feature>
<feature type="binding site" evidence="2">
    <location>
        <begin position="126"/>
        <end position="127"/>
    </location>
    <ligand>
        <name>ATP</name>
        <dbReference type="ChEBI" id="CHEBI:30616"/>
    </ligand>
</feature>
<dbReference type="NCBIfam" id="TIGR01379">
    <property type="entry name" value="thiL"/>
    <property type="match status" value="1"/>
</dbReference>
<keyword evidence="2 5" id="KW-0808">Transferase</keyword>
<dbReference type="InterPro" id="IPR036676">
    <property type="entry name" value="PurM-like_C_sf"/>
</dbReference>
<dbReference type="Gene3D" id="3.30.1330.10">
    <property type="entry name" value="PurM-like, N-terminal domain"/>
    <property type="match status" value="1"/>
</dbReference>
<comment type="miscellaneous">
    <text evidence="2">Reaction mechanism of ThiL seems to utilize a direct, inline transfer of the gamma-phosphate of ATP to TMP rather than a phosphorylated enzyme intermediate.</text>
</comment>
<reference evidence="6" key="1">
    <citation type="submission" date="2015-09" db="EMBL/GenBank/DDBJ databases">
        <authorList>
            <person name="Bertelli C."/>
        </authorList>
    </citation>
    <scope>NUCLEOTIDE SEQUENCE [LARGE SCALE GENOMIC DNA]</scope>
    <source>
        <strain evidence="6">KNic</strain>
    </source>
</reference>
<feature type="binding site" evidence="2">
    <location>
        <position position="33"/>
    </location>
    <ligand>
        <name>Mg(2+)</name>
        <dbReference type="ChEBI" id="CHEBI:18420"/>
        <label>3</label>
    </ligand>
</feature>
<dbReference type="Pfam" id="PF02769">
    <property type="entry name" value="AIRS_C"/>
    <property type="match status" value="1"/>
</dbReference>
<comment type="catalytic activity">
    <reaction evidence="2">
        <text>thiamine phosphate + ATP = thiamine diphosphate + ADP</text>
        <dbReference type="Rhea" id="RHEA:15913"/>
        <dbReference type="ChEBI" id="CHEBI:30616"/>
        <dbReference type="ChEBI" id="CHEBI:37575"/>
        <dbReference type="ChEBI" id="CHEBI:58937"/>
        <dbReference type="ChEBI" id="CHEBI:456216"/>
        <dbReference type="EC" id="2.7.4.16"/>
    </reaction>
</comment>
<dbReference type="PANTHER" id="PTHR30270:SF0">
    <property type="entry name" value="THIAMINE-MONOPHOSPHATE KINASE"/>
    <property type="match status" value="1"/>
</dbReference>
<gene>
    <name evidence="2 5" type="primary">thiL</name>
    <name evidence="5" type="ORF">PNK_1501</name>
</gene>
<dbReference type="PIRSF" id="PIRSF005303">
    <property type="entry name" value="Thiam_monoph_kin"/>
    <property type="match status" value="1"/>
</dbReference>
<dbReference type="GO" id="GO:0009228">
    <property type="term" value="P:thiamine biosynthetic process"/>
    <property type="evidence" value="ECO:0007669"/>
    <property type="project" value="UniProtKB-KW"/>
</dbReference>
<dbReference type="GO" id="GO:0009030">
    <property type="term" value="F:thiamine-phosphate kinase activity"/>
    <property type="evidence" value="ECO:0007669"/>
    <property type="project" value="UniProtKB-UniRule"/>
</dbReference>
<dbReference type="EC" id="2.7.4.16" evidence="2"/>
<feature type="binding site" evidence="2">
    <location>
        <position position="49"/>
    </location>
    <ligand>
        <name>Mg(2+)</name>
        <dbReference type="ChEBI" id="CHEBI:18420"/>
        <label>1</label>
    </ligand>
</feature>
<keyword evidence="6" id="KW-1185">Reference proteome</keyword>
<keyword evidence="2" id="KW-0067">ATP-binding</keyword>
<comment type="function">
    <text evidence="2">Catalyzes the ATP-dependent phosphorylation of thiamine-monophosphate (TMP) to form thiamine-pyrophosphate (TPP), the active form of vitamin B1.</text>
</comment>
<feature type="domain" description="PurM-like N-terminal" evidence="3">
    <location>
        <begin position="31"/>
        <end position="143"/>
    </location>
</feature>
<dbReference type="FunCoup" id="A0A0U5JD78">
    <property type="interactions" value="273"/>
</dbReference>
<feature type="binding site" evidence="2">
    <location>
        <position position="48"/>
    </location>
    <ligand>
        <name>Mg(2+)</name>
        <dbReference type="ChEBI" id="CHEBI:18420"/>
        <label>4</label>
    </ligand>
</feature>
<dbReference type="GO" id="GO:0000287">
    <property type="term" value="F:magnesium ion binding"/>
    <property type="evidence" value="ECO:0007669"/>
    <property type="project" value="UniProtKB-UniRule"/>
</dbReference>
<evidence type="ECO:0000259" key="4">
    <source>
        <dbReference type="Pfam" id="PF02769"/>
    </source>
</evidence>
<dbReference type="EMBL" id="LN879502">
    <property type="protein sequence ID" value="CUI17111.1"/>
    <property type="molecule type" value="Genomic_DNA"/>
</dbReference>
<dbReference type="InterPro" id="IPR016188">
    <property type="entry name" value="PurM-like_N"/>
</dbReference>
<dbReference type="SUPFAM" id="SSF56042">
    <property type="entry name" value="PurM C-terminal domain-like"/>
    <property type="match status" value="1"/>
</dbReference>
<dbReference type="InterPro" id="IPR010918">
    <property type="entry name" value="PurM-like_C_dom"/>
</dbReference>
<feature type="domain" description="PurM-like C-terminal" evidence="4">
    <location>
        <begin position="157"/>
        <end position="289"/>
    </location>
</feature>
<evidence type="ECO:0000256" key="1">
    <source>
        <dbReference type="ARBA" id="ARBA00022977"/>
    </source>
</evidence>
<feature type="binding site" evidence="2">
    <location>
        <position position="327"/>
    </location>
    <ligand>
        <name>substrate</name>
    </ligand>
</feature>
<dbReference type="HAMAP" id="MF_02128">
    <property type="entry name" value="TMP_kinase"/>
    <property type="match status" value="1"/>
</dbReference>
<comment type="similarity">
    <text evidence="2">Belongs to the thiamine-monophosphate kinase family.</text>
</comment>
<dbReference type="GO" id="GO:0009229">
    <property type="term" value="P:thiamine diphosphate biosynthetic process"/>
    <property type="evidence" value="ECO:0007669"/>
    <property type="project" value="UniProtKB-UniRule"/>
</dbReference>
<keyword evidence="2" id="KW-0547">Nucleotide-binding</keyword>
<dbReference type="AlphaFoldDB" id="A0A0U5JD78"/>
<dbReference type="Proteomes" id="UP000069902">
    <property type="component" value="Chromosome cPNK"/>
</dbReference>
<dbReference type="KEGG" id="pnl:PNK_1501"/>
<keyword evidence="2" id="KW-0460">Magnesium</keyword>
<keyword evidence="2" id="KW-0479">Metal-binding</keyword>
<dbReference type="Pfam" id="PF00586">
    <property type="entry name" value="AIRS"/>
    <property type="match status" value="1"/>
</dbReference>
<dbReference type="UniPathway" id="UPA00060">
    <property type="reaction ID" value="UER00142"/>
</dbReference>
<feature type="binding site" evidence="2">
    <location>
        <position position="79"/>
    </location>
    <ligand>
        <name>Mg(2+)</name>
        <dbReference type="ChEBI" id="CHEBI:18420"/>
        <label>2</label>
    </ligand>
</feature>
<dbReference type="InterPro" id="IPR036921">
    <property type="entry name" value="PurM-like_N_sf"/>
</dbReference>
<feature type="binding site" evidence="2">
    <location>
        <position position="127"/>
    </location>
    <ligand>
        <name>Mg(2+)</name>
        <dbReference type="ChEBI" id="CHEBI:18420"/>
        <label>1</label>
    </ligand>
</feature>
<feature type="binding site" evidence="2">
    <location>
        <position position="271"/>
    </location>
    <ligand>
        <name>substrate</name>
    </ligand>
</feature>
<dbReference type="InParanoid" id="A0A0U5JD78"/>
<evidence type="ECO:0000256" key="2">
    <source>
        <dbReference type="HAMAP-Rule" id="MF_02128"/>
    </source>
</evidence>
<comment type="pathway">
    <text evidence="2">Cofactor biosynthesis; thiamine diphosphate biosynthesis; thiamine diphosphate from thiamine phosphate: step 1/1.</text>
</comment>
<sequence length="334" mass="36543">MKLHTLGEFGLIQRFSPFFTQNLPLGVEGIGDDCAIIPQNGQHSFLITTDLLIESIHFLTTTTSPEDLGYKSLAVSLSDIAGMGGKPLYAFLSIALPSTMEVDWVDRFFQGFRQLAESENVLLLGGDTTRSEEIAINVLVIGSAQTDHIKRRSQAKEGDIICSTGYLGDSGAGLKILLENLPHNPITEALIHQHVHPRPHLSEGEWLASQVGVHAMMDISDGLDSDIQHIMERSHCGAKLYLDKLPLSPSLKTCAKQYGWFAEEMAATAGEDYCLLATVNPNAYAALNLGYQQLFDRPLFKVGEITTGSTLSYLKDGQPFQLSKTGFDHFSAKS</sequence>
<dbReference type="InterPro" id="IPR006283">
    <property type="entry name" value="ThiL-like"/>
</dbReference>
<feature type="binding site" evidence="2">
    <location>
        <position position="218"/>
    </location>
    <ligand>
        <name>Mg(2+)</name>
        <dbReference type="ChEBI" id="CHEBI:18420"/>
        <label>3</label>
    </ligand>
</feature>
<accession>A0A0U5JD78</accession>
<dbReference type="Gene3D" id="3.90.650.10">
    <property type="entry name" value="PurM-like C-terminal domain"/>
    <property type="match status" value="1"/>
</dbReference>
<evidence type="ECO:0000259" key="3">
    <source>
        <dbReference type="Pfam" id="PF00586"/>
    </source>
</evidence>
<feature type="binding site" evidence="2">
    <location>
        <position position="151"/>
    </location>
    <ligand>
        <name>ATP</name>
        <dbReference type="ChEBI" id="CHEBI:30616"/>
    </ligand>
</feature>